<dbReference type="AlphaFoldDB" id="A0ABD5XU30"/>
<feature type="region of interest" description="Disordered" evidence="1">
    <location>
        <begin position="14"/>
        <end position="33"/>
    </location>
</feature>
<dbReference type="EMBL" id="JBHSZG010000001">
    <property type="protein sequence ID" value="MFC7136555.1"/>
    <property type="molecule type" value="Genomic_DNA"/>
</dbReference>
<dbReference type="Proteomes" id="UP001596368">
    <property type="component" value="Unassembled WGS sequence"/>
</dbReference>
<feature type="domain" description="UspA" evidence="2">
    <location>
        <begin position="115"/>
        <end position="167"/>
    </location>
</feature>
<feature type="compositionally biased region" description="Low complexity" evidence="1">
    <location>
        <begin position="53"/>
        <end position="62"/>
    </location>
</feature>
<dbReference type="CDD" id="cd00293">
    <property type="entry name" value="USP-like"/>
    <property type="match status" value="1"/>
</dbReference>
<comment type="caution">
    <text evidence="3">The sequence shown here is derived from an EMBL/GenBank/DDBJ whole genome shotgun (WGS) entry which is preliminary data.</text>
</comment>
<accession>A0ABD5XU30</accession>
<evidence type="ECO:0000256" key="1">
    <source>
        <dbReference type="SAM" id="MobiDB-lite"/>
    </source>
</evidence>
<evidence type="ECO:0000313" key="3">
    <source>
        <dbReference type="EMBL" id="MFC7136555.1"/>
    </source>
</evidence>
<proteinExistence type="predicted"/>
<dbReference type="Gene3D" id="3.40.50.620">
    <property type="entry name" value="HUPs"/>
    <property type="match status" value="1"/>
</dbReference>
<gene>
    <name evidence="3" type="ORF">ACFQRB_08590</name>
</gene>
<feature type="region of interest" description="Disordered" evidence="1">
    <location>
        <begin position="48"/>
        <end position="117"/>
    </location>
</feature>
<sequence>MRATVHGPAINALCSDTSRRRRGPAIVSNSYHGRARPTGYAVRRRDELDRTQRGAVRLPRGAPRGRRHGPRDQLPARRRPHLAGAVGARHGGARGRQRAAVRRRRRRDAPTRPGNAPAADVLAFVDRYGADEIVIGVRKRTPDSKTLLGSVARDILLDSTVPIRVVPVSGGR</sequence>
<dbReference type="InterPro" id="IPR006016">
    <property type="entry name" value="UspA"/>
</dbReference>
<evidence type="ECO:0000259" key="2">
    <source>
        <dbReference type="Pfam" id="PF00582"/>
    </source>
</evidence>
<reference evidence="3 4" key="1">
    <citation type="journal article" date="2019" name="Int. J. Syst. Evol. Microbiol.">
        <title>The Global Catalogue of Microorganisms (GCM) 10K type strain sequencing project: providing services to taxonomists for standard genome sequencing and annotation.</title>
        <authorList>
            <consortium name="The Broad Institute Genomics Platform"/>
            <consortium name="The Broad Institute Genome Sequencing Center for Infectious Disease"/>
            <person name="Wu L."/>
            <person name="Ma J."/>
        </authorList>
    </citation>
    <scope>NUCLEOTIDE SEQUENCE [LARGE SCALE GENOMIC DNA]</scope>
    <source>
        <strain evidence="3 4">DT92</strain>
    </source>
</reference>
<protein>
    <submittedName>
        <fullName evidence="3">Universal stress protein</fullName>
    </submittedName>
</protein>
<name>A0ABD5XU30_9EURY</name>
<dbReference type="SUPFAM" id="SSF52402">
    <property type="entry name" value="Adenine nucleotide alpha hydrolases-like"/>
    <property type="match status" value="1"/>
</dbReference>
<feature type="compositionally biased region" description="Basic residues" evidence="1">
    <location>
        <begin position="91"/>
        <end position="107"/>
    </location>
</feature>
<evidence type="ECO:0000313" key="4">
    <source>
        <dbReference type="Proteomes" id="UP001596368"/>
    </source>
</evidence>
<organism evidence="3 4">
    <name type="scientific">Halobaculum litoreum</name>
    <dbReference type="NCBI Taxonomy" id="3031998"/>
    <lineage>
        <taxon>Archaea</taxon>
        <taxon>Methanobacteriati</taxon>
        <taxon>Methanobacteriota</taxon>
        <taxon>Stenosarchaea group</taxon>
        <taxon>Halobacteria</taxon>
        <taxon>Halobacteriales</taxon>
        <taxon>Haloferacaceae</taxon>
        <taxon>Halobaculum</taxon>
    </lineage>
</organism>
<keyword evidence="4" id="KW-1185">Reference proteome</keyword>
<dbReference type="Pfam" id="PF00582">
    <property type="entry name" value="Usp"/>
    <property type="match status" value="1"/>
</dbReference>
<dbReference type="InterPro" id="IPR014729">
    <property type="entry name" value="Rossmann-like_a/b/a_fold"/>
</dbReference>